<feature type="region of interest" description="Disordered" evidence="1">
    <location>
        <begin position="52"/>
        <end position="77"/>
    </location>
</feature>
<proteinExistence type="predicted"/>
<dbReference type="EMBL" id="PZJX01000026">
    <property type="protein sequence ID" value="PTE10068.1"/>
    <property type="molecule type" value="Genomic_DNA"/>
</dbReference>
<dbReference type="Proteomes" id="UP000240259">
    <property type="component" value="Unassembled WGS sequence"/>
</dbReference>
<dbReference type="AlphaFoldDB" id="A0A2T4IWW3"/>
<evidence type="ECO:0000313" key="3">
    <source>
        <dbReference type="Proteomes" id="UP000240259"/>
    </source>
</evidence>
<gene>
    <name evidence="2" type="ORF">C9427_13205</name>
</gene>
<name>A0A2T4IWW3_9HYPH</name>
<protein>
    <submittedName>
        <fullName evidence="2">Uncharacterized protein</fullName>
    </submittedName>
</protein>
<sequence>MSDIKIRASDRLDAILAEMEEDIIASRDQDILGSAELRSLASQAKAVAEATLRATRSKATSRRQQPRPGAYVGRPSKHRATLRQLLVADSRVRKIAGVSEVDALSDDEIASILERSAKRGLLPPEGGQEN</sequence>
<comment type="caution">
    <text evidence="2">The sequence shown here is derived from an EMBL/GenBank/DDBJ whole genome shotgun (WGS) entry which is preliminary data.</text>
</comment>
<accession>A0A2T4IWW3</accession>
<dbReference type="RefSeq" id="WP_107649599.1">
    <property type="nucleotide sequence ID" value="NZ_PZJX01000026.1"/>
</dbReference>
<keyword evidence="3" id="KW-1185">Reference proteome</keyword>
<evidence type="ECO:0000313" key="2">
    <source>
        <dbReference type="EMBL" id="PTE10068.1"/>
    </source>
</evidence>
<evidence type="ECO:0000256" key="1">
    <source>
        <dbReference type="SAM" id="MobiDB-lite"/>
    </source>
</evidence>
<organism evidence="2 3">
    <name type="scientific">Mesorhizobium helmanticense</name>
    <dbReference type="NCBI Taxonomy" id="1776423"/>
    <lineage>
        <taxon>Bacteria</taxon>
        <taxon>Pseudomonadati</taxon>
        <taxon>Pseudomonadota</taxon>
        <taxon>Alphaproteobacteria</taxon>
        <taxon>Hyphomicrobiales</taxon>
        <taxon>Phyllobacteriaceae</taxon>
        <taxon>Mesorhizobium</taxon>
    </lineage>
</organism>
<feature type="compositionally biased region" description="Basic residues" evidence="1">
    <location>
        <begin position="55"/>
        <end position="65"/>
    </location>
</feature>
<reference evidence="2 3" key="1">
    <citation type="submission" date="2018-03" db="EMBL/GenBank/DDBJ databases">
        <title>Genome sequence of the symbiotic type strain Mesorhizobium helmanticense CSLC115NT isolated from Lotus corniculatus nodules.</title>
        <authorList>
            <person name="Sannazzaro A.I."/>
            <person name="Torres Tejerizo G.A."/>
            <person name="Dip D."/>
            <person name="Caballero M."/>
            <person name="Pistorio M."/>
            <person name="Estrella M.J."/>
        </authorList>
    </citation>
    <scope>NUCLEOTIDE SEQUENCE [LARGE SCALE GENOMIC DNA]</scope>
    <source>
        <strain evidence="2 3">CSLC115N</strain>
    </source>
</reference>